<dbReference type="GO" id="GO:0006272">
    <property type="term" value="P:leading strand elongation"/>
    <property type="evidence" value="ECO:0007669"/>
    <property type="project" value="TreeGrafter"/>
</dbReference>
<dbReference type="GO" id="GO:0003677">
    <property type="term" value="F:DNA binding"/>
    <property type="evidence" value="ECO:0007669"/>
    <property type="project" value="UniProtKB-KW"/>
</dbReference>
<evidence type="ECO:0000256" key="14">
    <source>
        <dbReference type="ARBA" id="ARBA00023242"/>
    </source>
</evidence>
<comment type="catalytic activity">
    <reaction evidence="15">
        <text>DNA(n) + a 2'-deoxyribonucleoside 5'-triphosphate = DNA(n+1) + diphosphate</text>
        <dbReference type="Rhea" id="RHEA:22508"/>
        <dbReference type="Rhea" id="RHEA-COMP:17339"/>
        <dbReference type="Rhea" id="RHEA-COMP:17340"/>
        <dbReference type="ChEBI" id="CHEBI:33019"/>
        <dbReference type="ChEBI" id="CHEBI:61560"/>
        <dbReference type="ChEBI" id="CHEBI:173112"/>
        <dbReference type="EC" id="2.7.7.7"/>
    </reaction>
</comment>
<sequence length="2150" mass="248582">MKQQQSTELHKQLETIDRADAQFGVLRLKEPGEHIGYMYNMHESFIIRYGEEQPTSALECYFVRQNLTSFKIKIVYQPYLLINCPEQNQPQISLFLEKNNIQIETTYREDSSVLNHVAGQKTTFLKLTFKNRLQIQEFLKHFVNNRGQRILSNDLPQIMKTDQRILDFKDLINYINKVAESDVPDHLRIAIDKNIRCAKWYRVKIQPGSIDLEQIPEMKLAPKMRVLAFDIETSKQPLCFPNALQGDQVMCISYMVDGRGVLLVNRQIFAKPIEDFEYSPTPQMTGKFKIFNSMNEREMLLLFIEQIKQISPHIIVTYNGDSFDFKFIHTRCQVIGIDFDSLGFTTNLTKSRFGQSQTEYTHSCIIHIDCLRWVMRDSYLPQGSQGLKSVTKAKLKYQPTELDPELMTPYAKQKPQILAEYSVSDAVATYYLYKKFIESFILALCNIIPLNPDSVLRKGTGTLCESLLCVEATEVHLVYPEKISNNSLQKAPIDLVDKKDLALKEKIKTNISGCNCFELEDIEEIRLKDIGTQLSKEQQKQADMRILISQTYAGGRVEAINSGIYRHDFDYNFFTHQNAQQGYSQLIDQLDQDLEYFIYASNKEKVDLIHTENDEYDNTHNFYPKTKVQYFISTQITNYQEIKNEIQTMLLDLQAKAKQPTMMKPIIYHLDVSAMYPNIILTNRLQPHAVVDDNFCNNCDYNFKSSNCKRRMTWLWRGIYYPCTNQEFQMIEQQLQSEKTWQNLSDFDRQEKMKAALDIFCQKSYKARSKTVEQLRESTICQRENPFFVDTVRNFRNRRYVYKAGQKAADNKAAELENLYQATQNQQEKQQIQDEFLMQKGLAVYNESLQLAHKAILNSFYGYAMRAGSRWFSMQMAACVTFVGSQIIRKARALVELIGIPLELDTDGIWCMLPADFPAEFHLKYVNGKKGKVEYPAVMLNAMTAQHFSNEQYSNRIGTTHSFNTKPECSIEFEIDGPYKGMFLSAAKEEGKKIKKRYCVFDLSGKISELKGFELKRRGELQLIKSYQQRIFIKYLDGKNIEECYSSVAKISDQYLSIIKNKGVGYDRKLILELLEESTTMKNSLNDTAPNKKGAAITCAKRLSKFLDEVFATVVSLTTKFVISKQPVHLPVSERAIPIQIFDCSEEVQQTFLKQWTQSDKLDLNDLLDWDYYETRFVNCLMKLVVVPAGLQGVKHSPIQRVPYPEWLQKTSGRQLSLDEMMNALKNMEESDDEDKGKKSKNKKNEDEDDDVSNEEPSQENENLNEELNKELDEKQTEENTVEQVMTKHGITVNDADLKLLYNVSKNQVKRSDGAPWLEQQIKKWKFLAISDDLSKSIVQMQRESYYNRSGSVQKRIGNDIYSQLQNRLKSAKYIVLSADLFKPGVLKILMLNIQSRQQVETYVQISKKLLVNHVQQDFQLDEQCQIQQSLIRSLPNCQKPQFTFDVEVSFEHFKQNKKFFDSEFANPQVLGVYHSQITEFERFVLELGSVIELSQKGAAELDYKKIGFKNCSPLQQTGYLFDGTSMRCPVSFAVSLQLAQGNVLLAVRANEFHIWSGFEELDEGAAISIHEQYVSRLQQLLKDDGQSAERVLLKKIVSLYTGEKMVFRAHSNPLETFLNDFEPFEVVFVAQELPLKVQVKDKLVVQVPCYVFNDSTFVDILLETIANFAQLEQLCAISKVPIYQMVNSQQIYGVQQSPSLVSIDFALGRQLTKNKHALWLSHTNRPDFGKDAVAVEHSVQIQSITKPQFCRGITVFFELKNVYAHAISSCDKPRFMHSVRQLITQLLDSTVLLDFIEEYVQNKSSLFYSQQLNNTVSKQVNSFLNELINLTAHQDIKPVHMDAHSLVLMTDKLSEQLAVNKLSQFLKQFEVKIVKFNVRYQTQLLFYTDVNNYFGISTGNTVVHASQFKNLMPEGYYHQAISTLACYLMFIKQYIEEITPCIVSLHQLESSKMASIDIFNKVKGKLLGIVPDEEYQRNPLNLLLQTPNITQLRALTEFTSQLKQVLAPQVSSGWIYIKYLLSTIGLDNDVEDECQTLYNGLVPLFIQLNKRNTAEIKNIAPLYISEFCPRCNMYIHMNLTQEINLNLNCTCNHLFKREHVEQLVIEQIQEMFNSKTAEIKYLFKDYLDVFALYNFKCVINQIEILLDMI</sequence>
<protein>
    <recommendedName>
        <fullName evidence="15">DNA polymerase epsilon catalytic subunit</fullName>
        <ecNumber evidence="15">2.7.7.7</ecNumber>
    </recommendedName>
</protein>
<dbReference type="Proteomes" id="UP001642409">
    <property type="component" value="Unassembled WGS sequence"/>
</dbReference>
<feature type="region of interest" description="Disordered" evidence="17">
    <location>
        <begin position="1228"/>
        <end position="1264"/>
    </location>
</feature>
<keyword evidence="9 15" id="KW-0862">Zinc</keyword>
<comment type="caution">
    <text evidence="19">The sequence shown here is derived from an EMBL/GenBank/DDBJ whole genome shotgun (WGS) entry which is preliminary data.</text>
</comment>
<dbReference type="GO" id="GO:0051539">
    <property type="term" value="F:4 iron, 4 sulfur cluster binding"/>
    <property type="evidence" value="ECO:0007669"/>
    <property type="project" value="UniProtKB-KW"/>
</dbReference>
<keyword evidence="14 15" id="KW-0539">Nucleus</keyword>
<dbReference type="GO" id="GO:0003887">
    <property type="term" value="F:DNA-directed DNA polymerase activity"/>
    <property type="evidence" value="ECO:0007669"/>
    <property type="project" value="UniProtKB-KW"/>
</dbReference>
<feature type="coiled-coil region" evidence="16">
    <location>
        <begin position="806"/>
        <end position="833"/>
    </location>
</feature>
<evidence type="ECO:0000256" key="3">
    <source>
        <dbReference type="ARBA" id="ARBA00022485"/>
    </source>
</evidence>
<dbReference type="InterPro" id="IPR006133">
    <property type="entry name" value="DNA-dir_DNA_pol_B_exonuc"/>
</dbReference>
<feature type="domain" description="DNA polymerase epsilon catalytic subunit A C-terminal" evidence="18">
    <location>
        <begin position="1569"/>
        <end position="1897"/>
    </location>
</feature>
<proteinExistence type="inferred from homology"/>
<dbReference type="PANTHER" id="PTHR10670:SF0">
    <property type="entry name" value="DNA POLYMERASE EPSILON CATALYTIC SUBUNIT A"/>
    <property type="match status" value="1"/>
</dbReference>
<dbReference type="GO" id="GO:0000278">
    <property type="term" value="P:mitotic cell cycle"/>
    <property type="evidence" value="ECO:0007669"/>
    <property type="project" value="TreeGrafter"/>
</dbReference>
<dbReference type="Pfam" id="PF22634">
    <property type="entry name" value="POL2_thumb"/>
    <property type="match status" value="1"/>
</dbReference>
<dbReference type="PANTHER" id="PTHR10670">
    <property type="entry name" value="DNA POLYMERASE EPSILON CATALYTIC SUBUNIT A"/>
    <property type="match status" value="1"/>
</dbReference>
<keyword evidence="7 15" id="KW-0479">Metal-binding</keyword>
<evidence type="ECO:0000256" key="8">
    <source>
        <dbReference type="ARBA" id="ARBA00022771"/>
    </source>
</evidence>
<evidence type="ECO:0000256" key="4">
    <source>
        <dbReference type="ARBA" id="ARBA00022679"/>
    </source>
</evidence>
<dbReference type="SMART" id="SM00486">
    <property type="entry name" value="POLBc"/>
    <property type="match status" value="1"/>
</dbReference>
<evidence type="ECO:0000256" key="12">
    <source>
        <dbReference type="ARBA" id="ARBA00023014"/>
    </source>
</evidence>
<dbReference type="GO" id="GO:0000166">
    <property type="term" value="F:nucleotide binding"/>
    <property type="evidence" value="ECO:0007669"/>
    <property type="project" value="InterPro"/>
</dbReference>
<dbReference type="InterPro" id="IPR042087">
    <property type="entry name" value="DNA_pol_B_thumb"/>
</dbReference>
<keyword evidence="4 15" id="KW-0808">Transferase</keyword>
<dbReference type="GO" id="GO:0006297">
    <property type="term" value="P:nucleotide-excision repair, DNA gap filling"/>
    <property type="evidence" value="ECO:0007669"/>
    <property type="project" value="TreeGrafter"/>
</dbReference>
<evidence type="ECO:0000256" key="10">
    <source>
        <dbReference type="ARBA" id="ARBA00022932"/>
    </source>
</evidence>
<evidence type="ECO:0000256" key="7">
    <source>
        <dbReference type="ARBA" id="ARBA00022723"/>
    </source>
</evidence>
<keyword evidence="10 15" id="KW-0239">DNA-directed DNA polymerase</keyword>
<feature type="compositionally biased region" description="Acidic residues" evidence="17">
    <location>
        <begin position="1247"/>
        <end position="1264"/>
    </location>
</feature>
<accession>A0AA86QVW7</accession>
<name>A0AA86QVW7_9EUKA</name>
<evidence type="ECO:0000256" key="15">
    <source>
        <dbReference type="RuleBase" id="RU365029"/>
    </source>
</evidence>
<dbReference type="InterPro" id="IPR036397">
    <property type="entry name" value="RNaseH_sf"/>
</dbReference>
<keyword evidence="21" id="KW-1185">Reference proteome</keyword>
<dbReference type="InterPro" id="IPR029703">
    <property type="entry name" value="POL2"/>
</dbReference>
<dbReference type="EMBL" id="CATOUU010001010">
    <property type="protein sequence ID" value="CAI9967021.1"/>
    <property type="molecule type" value="Genomic_DNA"/>
</dbReference>
<dbReference type="GO" id="GO:0008310">
    <property type="term" value="F:single-stranded DNA 3'-5' DNA exonuclease activity"/>
    <property type="evidence" value="ECO:0007669"/>
    <property type="project" value="TreeGrafter"/>
</dbReference>
<keyword evidence="16" id="KW-0175">Coiled coil</keyword>
<keyword evidence="5 15" id="KW-0548">Nucleotidyltransferase</keyword>
<dbReference type="Gene3D" id="3.30.342.10">
    <property type="entry name" value="DNA Polymerase, chain B, domain 1"/>
    <property type="match status" value="1"/>
</dbReference>
<evidence type="ECO:0000313" key="19">
    <source>
        <dbReference type="EMBL" id="CAI9967021.1"/>
    </source>
</evidence>
<evidence type="ECO:0000256" key="6">
    <source>
        <dbReference type="ARBA" id="ARBA00022705"/>
    </source>
</evidence>
<dbReference type="InterPro" id="IPR006172">
    <property type="entry name" value="DNA-dir_DNA_pol_B"/>
</dbReference>
<keyword evidence="11 15" id="KW-0408">Iron</keyword>
<gene>
    <name evidence="20" type="ORF">HINF_LOCUS29993</name>
    <name evidence="19" type="ORF">HINF_LOCUS54666</name>
</gene>
<dbReference type="Gene3D" id="1.10.132.60">
    <property type="entry name" value="DNA polymerase family B, C-terminal domain"/>
    <property type="match status" value="1"/>
</dbReference>
<evidence type="ECO:0000256" key="16">
    <source>
        <dbReference type="SAM" id="Coils"/>
    </source>
</evidence>
<dbReference type="InterPro" id="IPR055191">
    <property type="entry name" value="POL2_thumb"/>
</dbReference>
<dbReference type="InterPro" id="IPR023211">
    <property type="entry name" value="DNA_pol_palm_dom_sf"/>
</dbReference>
<dbReference type="Pfam" id="PF03104">
    <property type="entry name" value="DNA_pol_B_exo1"/>
    <property type="match status" value="1"/>
</dbReference>
<comment type="function">
    <text evidence="15">DNA polymerase II participates in chromosomal DNA replication.</text>
</comment>
<dbReference type="GO" id="GO:0008622">
    <property type="term" value="C:epsilon DNA polymerase complex"/>
    <property type="evidence" value="ECO:0007669"/>
    <property type="project" value="InterPro"/>
</dbReference>
<dbReference type="GO" id="GO:0006287">
    <property type="term" value="P:base-excision repair, gap-filling"/>
    <property type="evidence" value="ECO:0007669"/>
    <property type="project" value="TreeGrafter"/>
</dbReference>
<dbReference type="Gene3D" id="3.90.1600.10">
    <property type="entry name" value="Palm domain of DNA polymerase"/>
    <property type="match status" value="1"/>
</dbReference>
<evidence type="ECO:0000256" key="5">
    <source>
        <dbReference type="ARBA" id="ARBA00022695"/>
    </source>
</evidence>
<evidence type="ECO:0000256" key="9">
    <source>
        <dbReference type="ARBA" id="ARBA00022833"/>
    </source>
</evidence>
<dbReference type="SUPFAM" id="SSF56672">
    <property type="entry name" value="DNA/RNA polymerases"/>
    <property type="match status" value="1"/>
</dbReference>
<dbReference type="InterPro" id="IPR043502">
    <property type="entry name" value="DNA/RNA_pol_sf"/>
</dbReference>
<evidence type="ECO:0000259" key="18">
    <source>
        <dbReference type="SMART" id="SM01159"/>
    </source>
</evidence>
<comment type="subcellular location">
    <subcellularLocation>
        <location evidence="1 15">Nucleus</location>
    </subcellularLocation>
</comment>
<dbReference type="InterPro" id="IPR012337">
    <property type="entry name" value="RNaseH-like_sf"/>
</dbReference>
<keyword evidence="12 15" id="KW-0411">Iron-sulfur</keyword>
<comment type="similarity">
    <text evidence="2 15">Belongs to the DNA polymerase type-B family.</text>
</comment>
<dbReference type="InterPro" id="IPR013697">
    <property type="entry name" value="DNA_pol_e_suA_C"/>
</dbReference>
<keyword evidence="6 15" id="KW-0235">DNA replication</keyword>
<evidence type="ECO:0000256" key="2">
    <source>
        <dbReference type="ARBA" id="ARBA00005755"/>
    </source>
</evidence>
<keyword evidence="13 15" id="KW-0238">DNA-binding</keyword>
<reference evidence="19" key="1">
    <citation type="submission" date="2023-06" db="EMBL/GenBank/DDBJ databases">
        <authorList>
            <person name="Kurt Z."/>
        </authorList>
    </citation>
    <scope>NUCLEOTIDE SEQUENCE</scope>
</reference>
<evidence type="ECO:0000256" key="17">
    <source>
        <dbReference type="SAM" id="MobiDB-lite"/>
    </source>
</evidence>
<dbReference type="EMBL" id="CAXDID020000097">
    <property type="protein sequence ID" value="CAL6025155.1"/>
    <property type="molecule type" value="Genomic_DNA"/>
</dbReference>
<dbReference type="GO" id="GO:0045004">
    <property type="term" value="P:DNA replication proofreading"/>
    <property type="evidence" value="ECO:0007669"/>
    <property type="project" value="TreeGrafter"/>
</dbReference>
<dbReference type="SUPFAM" id="SSF53098">
    <property type="entry name" value="Ribonuclease H-like"/>
    <property type="match status" value="1"/>
</dbReference>
<dbReference type="FunFam" id="3.30.420.10:FF:000010">
    <property type="entry name" value="DNA polymerase epsilon catalytic subunit"/>
    <property type="match status" value="1"/>
</dbReference>
<evidence type="ECO:0000256" key="11">
    <source>
        <dbReference type="ARBA" id="ARBA00023004"/>
    </source>
</evidence>
<evidence type="ECO:0000313" key="20">
    <source>
        <dbReference type="EMBL" id="CAL6025155.1"/>
    </source>
</evidence>
<keyword evidence="3 15" id="KW-0004">4Fe-4S</keyword>
<evidence type="ECO:0000256" key="13">
    <source>
        <dbReference type="ARBA" id="ARBA00023125"/>
    </source>
</evidence>
<evidence type="ECO:0000313" key="21">
    <source>
        <dbReference type="Proteomes" id="UP001642409"/>
    </source>
</evidence>
<dbReference type="Gene3D" id="3.30.420.10">
    <property type="entry name" value="Ribonuclease H-like superfamily/Ribonuclease H"/>
    <property type="match status" value="1"/>
</dbReference>
<organism evidence="19">
    <name type="scientific">Hexamita inflata</name>
    <dbReference type="NCBI Taxonomy" id="28002"/>
    <lineage>
        <taxon>Eukaryota</taxon>
        <taxon>Metamonada</taxon>
        <taxon>Diplomonadida</taxon>
        <taxon>Hexamitidae</taxon>
        <taxon>Hexamitinae</taxon>
        <taxon>Hexamita</taxon>
    </lineage>
</organism>
<evidence type="ECO:0000256" key="1">
    <source>
        <dbReference type="ARBA" id="ARBA00004123"/>
    </source>
</evidence>
<reference evidence="20 21" key="2">
    <citation type="submission" date="2024-07" db="EMBL/GenBank/DDBJ databases">
        <authorList>
            <person name="Akdeniz Z."/>
        </authorList>
    </citation>
    <scope>NUCLEOTIDE SEQUENCE [LARGE SCALE GENOMIC DNA]</scope>
</reference>
<dbReference type="SMART" id="SM01159">
    <property type="entry name" value="DUF1744"/>
    <property type="match status" value="1"/>
</dbReference>
<comment type="cofactor">
    <cofactor evidence="15">
        <name>[4Fe-4S] cluster</name>
        <dbReference type="ChEBI" id="CHEBI:49883"/>
    </cofactor>
</comment>
<dbReference type="EC" id="2.7.7.7" evidence="15"/>
<dbReference type="GO" id="GO:0008270">
    <property type="term" value="F:zinc ion binding"/>
    <property type="evidence" value="ECO:0007669"/>
    <property type="project" value="UniProtKB-KW"/>
</dbReference>
<keyword evidence="8 15" id="KW-0863">Zinc-finger</keyword>